<dbReference type="VEuPathDB" id="FungiDB:SCHCODRAFT_02713401"/>
<dbReference type="KEGG" id="scm:SCHCO_02713401"/>
<organism evidence="3">
    <name type="scientific">Schizophyllum commune (strain H4-8 / FGSC 9210)</name>
    <name type="common">Split gill fungus</name>
    <dbReference type="NCBI Taxonomy" id="578458"/>
    <lineage>
        <taxon>Eukaryota</taxon>
        <taxon>Fungi</taxon>
        <taxon>Dikarya</taxon>
        <taxon>Basidiomycota</taxon>
        <taxon>Agaricomycotina</taxon>
        <taxon>Agaricomycetes</taxon>
        <taxon>Agaricomycetidae</taxon>
        <taxon>Agaricales</taxon>
        <taxon>Schizophyllaceae</taxon>
        <taxon>Schizophyllum</taxon>
    </lineage>
</organism>
<dbReference type="Proteomes" id="UP000007431">
    <property type="component" value="Unassembled WGS sequence"/>
</dbReference>
<dbReference type="EMBL" id="GL377311">
    <property type="protein sequence ID" value="EFI93379.1"/>
    <property type="molecule type" value="Genomic_DNA"/>
</dbReference>
<gene>
    <name evidence="2" type="ORF">SCHCODRAFT_112542</name>
</gene>
<proteinExistence type="predicted"/>
<name>D8QFA8_SCHCM</name>
<dbReference type="GeneID" id="9592052"/>
<dbReference type="InParanoid" id="D8QFA8"/>
<sequence>MPPLSQTANAGVNIVANPCARANDVAQTYIGPIIQKSDDNDLGYDAFREAPLAVEAKAHPHLTHQLLCSSAAAASITDSVYDSIISTYGGSEGVETVPREERNGRYPANGKTASAPAASTPLEHRPCPLAHDIHIDVVVLGVLVADARMVSEGAQMMHTARMPSRHIR</sequence>
<evidence type="ECO:0000256" key="1">
    <source>
        <dbReference type="SAM" id="MobiDB-lite"/>
    </source>
</evidence>
<evidence type="ECO:0000313" key="3">
    <source>
        <dbReference type="Proteomes" id="UP000007431"/>
    </source>
</evidence>
<keyword evidence="3" id="KW-1185">Reference proteome</keyword>
<dbReference type="RefSeq" id="XP_003028282.1">
    <property type="nucleotide sequence ID" value="XM_003028236.1"/>
</dbReference>
<feature type="region of interest" description="Disordered" evidence="1">
    <location>
        <begin position="91"/>
        <end position="120"/>
    </location>
</feature>
<evidence type="ECO:0000313" key="2">
    <source>
        <dbReference type="EMBL" id="EFI93379.1"/>
    </source>
</evidence>
<reference evidence="2 3" key="1">
    <citation type="journal article" date="2010" name="Nat. Biotechnol.">
        <title>Genome sequence of the model mushroom Schizophyllum commune.</title>
        <authorList>
            <person name="Ohm R.A."/>
            <person name="de Jong J.F."/>
            <person name="Lugones L.G."/>
            <person name="Aerts A."/>
            <person name="Kothe E."/>
            <person name="Stajich J.E."/>
            <person name="de Vries R.P."/>
            <person name="Record E."/>
            <person name="Levasseur A."/>
            <person name="Baker S.E."/>
            <person name="Bartholomew K.A."/>
            <person name="Coutinho P.M."/>
            <person name="Erdmann S."/>
            <person name="Fowler T.J."/>
            <person name="Gathman A.C."/>
            <person name="Lombard V."/>
            <person name="Henrissat B."/>
            <person name="Knabe N."/>
            <person name="Kuees U."/>
            <person name="Lilly W.W."/>
            <person name="Lindquist E."/>
            <person name="Lucas S."/>
            <person name="Magnuson J.K."/>
            <person name="Piumi F."/>
            <person name="Raudaskoski M."/>
            <person name="Salamov A."/>
            <person name="Schmutz J."/>
            <person name="Schwarze F.W.M.R."/>
            <person name="vanKuyk P.A."/>
            <person name="Horton J.S."/>
            <person name="Grigoriev I.V."/>
            <person name="Woesten H.A.B."/>
        </authorList>
    </citation>
    <scope>NUCLEOTIDE SEQUENCE [LARGE SCALE GENOMIC DNA]</scope>
    <source>
        <strain evidence="3">H4-8 / FGSC 9210</strain>
    </source>
</reference>
<accession>D8QFA8</accession>
<dbReference type="HOGENOM" id="CLU_1587450_0_0_1"/>
<protein>
    <submittedName>
        <fullName evidence="2">Uncharacterized protein</fullName>
    </submittedName>
</protein>
<feature type="non-terminal residue" evidence="2">
    <location>
        <position position="168"/>
    </location>
</feature>
<dbReference type="AlphaFoldDB" id="D8QFA8"/>